<feature type="domain" description="ParB-like N-terminal" evidence="1">
    <location>
        <begin position="16"/>
        <end position="96"/>
    </location>
</feature>
<gene>
    <name evidence="2" type="ORF">JOC94_000007</name>
</gene>
<comment type="caution">
    <text evidence="2">The sequence shown here is derived from an EMBL/GenBank/DDBJ whole genome shotgun (WGS) entry which is preliminary data.</text>
</comment>
<evidence type="ECO:0000313" key="2">
    <source>
        <dbReference type="EMBL" id="MBM7713041.1"/>
    </source>
</evidence>
<dbReference type="EMBL" id="JAFBFH010000001">
    <property type="protein sequence ID" value="MBM7713041.1"/>
    <property type="molecule type" value="Genomic_DNA"/>
</dbReference>
<keyword evidence="3" id="KW-1185">Reference proteome</keyword>
<dbReference type="Gene3D" id="3.90.1530.10">
    <property type="entry name" value="Conserved hypothetical protein from pyrococcus furiosus pfu- 392566-001, ParB domain"/>
    <property type="match status" value="1"/>
</dbReference>
<dbReference type="Proteomes" id="UP000823485">
    <property type="component" value="Unassembled WGS sequence"/>
</dbReference>
<proteinExistence type="predicted"/>
<dbReference type="InterPro" id="IPR036086">
    <property type="entry name" value="ParB/Sulfiredoxin_sf"/>
</dbReference>
<dbReference type="SUPFAM" id="SSF110849">
    <property type="entry name" value="ParB/Sulfiredoxin"/>
    <property type="match status" value="1"/>
</dbReference>
<reference evidence="2 3" key="1">
    <citation type="submission" date="2021-01" db="EMBL/GenBank/DDBJ databases">
        <title>Genomic Encyclopedia of Type Strains, Phase IV (KMG-IV): sequencing the most valuable type-strain genomes for metagenomic binning, comparative biology and taxonomic classification.</title>
        <authorList>
            <person name="Goeker M."/>
        </authorList>
    </citation>
    <scope>NUCLEOTIDE SEQUENCE [LARGE SCALE GENOMIC DNA]</scope>
    <source>
        <strain evidence="2 3">DSM 105453</strain>
    </source>
</reference>
<accession>A0ABS2R326</accession>
<dbReference type="InterPro" id="IPR003115">
    <property type="entry name" value="ParB_N"/>
</dbReference>
<dbReference type="Pfam" id="PF02195">
    <property type="entry name" value="ParB_N"/>
    <property type="match status" value="1"/>
</dbReference>
<evidence type="ECO:0000259" key="1">
    <source>
        <dbReference type="Pfam" id="PF02195"/>
    </source>
</evidence>
<name>A0ABS2R326_9BACI</name>
<protein>
    <recommendedName>
        <fullName evidence="1">ParB-like N-terminal domain-containing protein</fullName>
    </recommendedName>
</protein>
<organism evidence="2 3">
    <name type="scientific">Siminovitchia thermophila</name>
    <dbReference type="NCBI Taxonomy" id="1245522"/>
    <lineage>
        <taxon>Bacteria</taxon>
        <taxon>Bacillati</taxon>
        <taxon>Bacillota</taxon>
        <taxon>Bacilli</taxon>
        <taxon>Bacillales</taxon>
        <taxon>Bacillaceae</taxon>
        <taxon>Siminovitchia</taxon>
    </lineage>
</organism>
<evidence type="ECO:0000313" key="3">
    <source>
        <dbReference type="Proteomes" id="UP000823485"/>
    </source>
</evidence>
<sequence length="321" mass="35706">MGNVIEFKKNDEQITEVVEVATSQLTEHSKQAEYSPPMSKKKWSEFVANIAKAGLHHPIIATKGFKVVGNIYHFRAAKELGIKDVKVIFEDVTDDGVPSYMTNNILQVPELKSGQRAALVVRLFYEEMSQEAKVGQGNRNDLLPDLAKSKLSRDTAEELAKKAGIGRSSMTYLIAVYRNRPDLFERVFNGEYSINRAYTQMKADEQPEGVKCANCSPAVVPSLPADTRRWSCGMRSWSFRTRFVPVRDFSPINSPISESPFWSFAPAISPPRLTPQYSRKKFAILDFLIGSVSACPRLSTFSAISKYSASSSSTIGGKVES</sequence>
<dbReference type="RefSeq" id="WP_205177845.1">
    <property type="nucleotide sequence ID" value="NZ_JAFBFH010000001.1"/>
</dbReference>